<dbReference type="EMBL" id="CP012850">
    <property type="protein sequence ID" value="ALI35738.1"/>
    <property type="molecule type" value="Genomic_DNA"/>
</dbReference>
<keyword evidence="2" id="KW-1185">Reference proteome</keyword>
<organism evidence="1 2">
    <name type="scientific">Candidatus Nitrosocosmicus oleophilus</name>
    <dbReference type="NCBI Taxonomy" id="1353260"/>
    <lineage>
        <taxon>Archaea</taxon>
        <taxon>Nitrososphaerota</taxon>
        <taxon>Nitrososphaeria</taxon>
        <taxon>Nitrososphaerales</taxon>
        <taxon>Nitrososphaeraceae</taxon>
        <taxon>Candidatus Nitrosocosmicus</taxon>
    </lineage>
</organism>
<dbReference type="Proteomes" id="UP000058925">
    <property type="component" value="Chromosome"/>
</dbReference>
<reference evidence="2" key="1">
    <citation type="submission" date="2015-10" db="EMBL/GenBank/DDBJ databases">
        <title>Niche specialization of a soil ammonia-oxidizing archaeon, Candidatus Nitrosocosmicus oleophilus.</title>
        <authorList>
            <person name="Jung M.-Y."/>
            <person name="Rhee S.-K."/>
        </authorList>
    </citation>
    <scope>NUCLEOTIDE SEQUENCE [LARGE SCALE GENOMIC DNA]</scope>
    <source>
        <strain evidence="2">MY3</strain>
    </source>
</reference>
<dbReference type="AlphaFoldDB" id="A0A654LWC2"/>
<accession>A0A654LWC2</accession>
<evidence type="ECO:0000313" key="1">
    <source>
        <dbReference type="EMBL" id="ALI35738.1"/>
    </source>
</evidence>
<protein>
    <submittedName>
        <fullName evidence="1">Uncharacterized protein</fullName>
    </submittedName>
</protein>
<name>A0A654LWC2_9ARCH</name>
<dbReference type="KEGG" id="taa:NMY3_01535"/>
<sequence>MKFFDYLEDNTVVYPKNKNDVKIKLEKQARFFVRRF</sequence>
<evidence type="ECO:0000313" key="2">
    <source>
        <dbReference type="Proteomes" id="UP000058925"/>
    </source>
</evidence>
<proteinExistence type="predicted"/>
<gene>
    <name evidence="1" type="ORF">NMY3_01535</name>
</gene>